<evidence type="ECO:0000256" key="6">
    <source>
        <dbReference type="SAM" id="SignalP"/>
    </source>
</evidence>
<dbReference type="EnsemblMetazoa" id="G28664.2">
    <property type="protein sequence ID" value="G28664.2:cds"/>
    <property type="gene ID" value="G28664"/>
</dbReference>
<dbReference type="OMA" id="CVENVYT"/>
<dbReference type="GeneID" id="105335005"/>
<dbReference type="Proteomes" id="UP000005408">
    <property type="component" value="Unassembled WGS sequence"/>
</dbReference>
<comment type="subcellular location">
    <subcellularLocation>
        <location evidence="1">Secreted</location>
    </subcellularLocation>
</comment>
<evidence type="ECO:0000256" key="3">
    <source>
        <dbReference type="ARBA" id="ARBA00023157"/>
    </source>
</evidence>
<dbReference type="KEGG" id="crg:105335005"/>
<feature type="disulfide bond" evidence="5">
    <location>
        <begin position="22"/>
        <end position="113"/>
    </location>
</feature>
<dbReference type="Gene3D" id="2.40.50.120">
    <property type="match status" value="1"/>
</dbReference>
<dbReference type="GO" id="GO:0005576">
    <property type="term" value="C:extracellular region"/>
    <property type="evidence" value="ECO:0007669"/>
    <property type="project" value="UniProtKB-SubCell"/>
</dbReference>
<accession>A0A8W8LMA2</accession>
<organism evidence="8 9">
    <name type="scientific">Magallana gigas</name>
    <name type="common">Pacific oyster</name>
    <name type="synonym">Crassostrea gigas</name>
    <dbReference type="NCBI Taxonomy" id="29159"/>
    <lineage>
        <taxon>Eukaryota</taxon>
        <taxon>Metazoa</taxon>
        <taxon>Spiralia</taxon>
        <taxon>Lophotrochozoa</taxon>
        <taxon>Mollusca</taxon>
        <taxon>Bivalvia</taxon>
        <taxon>Autobranchia</taxon>
        <taxon>Pteriomorphia</taxon>
        <taxon>Ostreida</taxon>
        <taxon>Ostreoidea</taxon>
        <taxon>Ostreidae</taxon>
        <taxon>Magallana</taxon>
    </lineage>
</organism>
<feature type="chain" id="PRO_5042431629" description="NTR domain-containing protein" evidence="6">
    <location>
        <begin position="20"/>
        <end position="148"/>
    </location>
</feature>
<dbReference type="EnsemblMetazoa" id="G28664.3">
    <property type="protein sequence ID" value="G28664.3:cds"/>
    <property type="gene ID" value="G28664"/>
</dbReference>
<feature type="disulfide bond" evidence="5">
    <location>
        <begin position="20"/>
        <end position="85"/>
    </location>
</feature>
<dbReference type="InterPro" id="IPR001820">
    <property type="entry name" value="TIMP"/>
</dbReference>
<keyword evidence="3 5" id="KW-1015">Disulfide bond</keyword>
<feature type="domain" description="NTR" evidence="7">
    <location>
        <begin position="20"/>
        <end position="148"/>
    </location>
</feature>
<dbReference type="AlphaFoldDB" id="A0A8W8LMA2"/>
<dbReference type="RefSeq" id="XP_011436967.2">
    <property type="nucleotide sequence ID" value="XM_011438665.4"/>
</dbReference>
<evidence type="ECO:0000313" key="9">
    <source>
        <dbReference type="Proteomes" id="UP000005408"/>
    </source>
</evidence>
<feature type="signal peptide" evidence="6">
    <location>
        <begin position="1"/>
        <end position="19"/>
    </location>
</feature>
<dbReference type="GO" id="GO:0008191">
    <property type="term" value="F:metalloendopeptidase inhibitor activity"/>
    <property type="evidence" value="ECO:0007669"/>
    <property type="project" value="InterPro"/>
</dbReference>
<evidence type="ECO:0000256" key="4">
    <source>
        <dbReference type="PIRSR" id="PIRSR601820-1"/>
    </source>
</evidence>
<dbReference type="PROSITE" id="PS50189">
    <property type="entry name" value="NTR"/>
    <property type="match status" value="1"/>
</dbReference>
<protein>
    <recommendedName>
        <fullName evidence="7">NTR domain-containing protein</fullName>
    </recommendedName>
</protein>
<keyword evidence="2" id="KW-0964">Secreted</keyword>
<feature type="binding site" evidence="4">
    <location>
        <position position="20"/>
    </location>
    <ligand>
        <name>Zn(2+)</name>
        <dbReference type="ChEBI" id="CHEBI:29105"/>
        <note>ligand shared with metalloproteinase partner</note>
    </ligand>
</feature>
<keyword evidence="4" id="KW-0862">Zinc</keyword>
<dbReference type="SUPFAM" id="SSF50242">
    <property type="entry name" value="TIMP-like"/>
    <property type="match status" value="1"/>
</dbReference>
<evidence type="ECO:0000259" key="7">
    <source>
        <dbReference type="PROSITE" id="PS50189"/>
    </source>
</evidence>
<evidence type="ECO:0000313" key="8">
    <source>
        <dbReference type="EnsemblMetazoa" id="G28664.3:cds"/>
    </source>
</evidence>
<dbReference type="Pfam" id="PF00965">
    <property type="entry name" value="TIMP"/>
    <property type="match status" value="1"/>
</dbReference>
<evidence type="ECO:0000256" key="5">
    <source>
        <dbReference type="PIRSR" id="PIRSR601820-3"/>
    </source>
</evidence>
<dbReference type="InterPro" id="IPR001134">
    <property type="entry name" value="Netrin_domain"/>
</dbReference>
<dbReference type="OrthoDB" id="6145217at2759"/>
<proteinExistence type="predicted"/>
<reference evidence="8" key="1">
    <citation type="submission" date="2022-08" db="UniProtKB">
        <authorList>
            <consortium name="EnsemblMetazoa"/>
        </authorList>
    </citation>
    <scope>IDENTIFICATION</scope>
    <source>
        <strain evidence="8">05x7-T-G4-1.051#20</strain>
    </source>
</reference>
<name>A0A8W8LMA2_MAGGI</name>
<dbReference type="GO" id="GO:0046872">
    <property type="term" value="F:metal ion binding"/>
    <property type="evidence" value="ECO:0007669"/>
    <property type="project" value="UniProtKB-KW"/>
</dbReference>
<keyword evidence="4" id="KW-0479">Metal-binding</keyword>
<sequence length="148" mass="16976">MKVVLILSVLWVCVENVYTCTCVDIPTNGCNSDYSILGTIIGVIPLGTPPNDARIYNVLVNRIYKANRPLLPLVRIRAYVGGSLCGLLLDRGRQYVISGSFDNDNGTMRTNHCLYTRLLTEIPFRERWNLYCYNQRRESYPQRKIQAR</sequence>
<dbReference type="EnsemblMetazoa" id="G28664.1">
    <property type="protein sequence ID" value="G28664.1:cds"/>
    <property type="gene ID" value="G28664"/>
</dbReference>
<keyword evidence="9" id="KW-1185">Reference proteome</keyword>
<keyword evidence="6" id="KW-0732">Signal</keyword>
<evidence type="ECO:0000256" key="2">
    <source>
        <dbReference type="ARBA" id="ARBA00022525"/>
    </source>
</evidence>
<evidence type="ECO:0000256" key="1">
    <source>
        <dbReference type="ARBA" id="ARBA00004613"/>
    </source>
</evidence>
<dbReference type="InterPro" id="IPR008993">
    <property type="entry name" value="TIMP-like_OB-fold"/>
</dbReference>